<dbReference type="AlphaFoldDB" id="A0A372EQB7"/>
<dbReference type="SMART" id="SM00612">
    <property type="entry name" value="Kelch"/>
    <property type="match status" value="4"/>
</dbReference>
<dbReference type="InterPro" id="IPR015915">
    <property type="entry name" value="Kelch-typ_b-propeller"/>
</dbReference>
<dbReference type="EMBL" id="QVLS01000001">
    <property type="protein sequence ID" value="RFP82823.1"/>
    <property type="molecule type" value="Genomic_DNA"/>
</dbReference>
<sequence length="466" mass="47257">MVDSAMAYSIAPNSIVKKRTGPAAWLRTLALSAAALLAACGGNHSGTPTATALTYDTPRALYVVGESIATNHARLSGGSASAFTVSPALPSGLTLDTLTGAITGTPTALQRETSHTVSASHPAGSVQTQLRLTVTGRGAWTSVATVPTPRHYATLSRLPDGRQLLAGGYALGGPSSEADIYDPASGSWSAAAPMLVARADPAAVVLADGRVLVFGGDAAGFSTLASAELYDPVANTWTATGSMNEARTRHSARVLTDGKVLVVGGFRGPAPLSFSSTAEVYDPATGTWTVLPTPLSSARAQHAAQLLPGGTTLLVAGGVNSGGFVTSAELYAVDGSATTPIAFGGSGNVMLSVPLDDGSVLVTSDAGTTAWRFDPHTSTWTPSTQNTGRLLPTMTLLADGRVLLAGGAGQTTAEIYNPDLNVWTSAASMAHVRQAAVASRLDNGQVLVVSGSVAGVEVNSTERYTP</sequence>
<dbReference type="SUPFAM" id="SSF117281">
    <property type="entry name" value="Kelch motif"/>
    <property type="match status" value="1"/>
</dbReference>
<keyword evidence="2" id="KW-0677">Repeat</keyword>
<dbReference type="Proteomes" id="UP000261931">
    <property type="component" value="Unassembled WGS sequence"/>
</dbReference>
<dbReference type="InterPro" id="IPR006652">
    <property type="entry name" value="Kelch_1"/>
</dbReference>
<organism evidence="3 4">
    <name type="scientific">Hydrogenophaga borbori</name>
    <dbReference type="NCBI Taxonomy" id="2294117"/>
    <lineage>
        <taxon>Bacteria</taxon>
        <taxon>Pseudomonadati</taxon>
        <taxon>Pseudomonadota</taxon>
        <taxon>Betaproteobacteria</taxon>
        <taxon>Burkholderiales</taxon>
        <taxon>Comamonadaceae</taxon>
        <taxon>Hydrogenophaga</taxon>
    </lineage>
</organism>
<reference evidence="3 4" key="1">
    <citation type="submission" date="2018-08" db="EMBL/GenBank/DDBJ databases">
        <title>Hydrogenophaga sp. LA-38 isolated from sludge.</title>
        <authorList>
            <person name="Im W.-T."/>
        </authorList>
    </citation>
    <scope>NUCLEOTIDE SEQUENCE [LARGE SCALE GENOMIC DNA]</scope>
    <source>
        <strain evidence="3 4">LA-38</strain>
    </source>
</reference>
<name>A0A372EQB7_9BURK</name>
<proteinExistence type="predicted"/>
<dbReference type="PANTHER" id="PTHR46344:SF27">
    <property type="entry name" value="KELCH REPEAT SUPERFAMILY PROTEIN"/>
    <property type="match status" value="1"/>
</dbReference>
<comment type="caution">
    <text evidence="3">The sequence shown here is derived from an EMBL/GenBank/DDBJ whole genome shotgun (WGS) entry which is preliminary data.</text>
</comment>
<keyword evidence="1" id="KW-0880">Kelch repeat</keyword>
<evidence type="ECO:0000256" key="2">
    <source>
        <dbReference type="ARBA" id="ARBA00022737"/>
    </source>
</evidence>
<gene>
    <name evidence="3" type="ORF">DY262_03105</name>
</gene>
<dbReference type="InterPro" id="IPR037293">
    <property type="entry name" value="Gal_Oxidase_central_sf"/>
</dbReference>
<dbReference type="Gene3D" id="2.120.10.80">
    <property type="entry name" value="Kelch-type beta propeller"/>
    <property type="match status" value="1"/>
</dbReference>
<dbReference type="Pfam" id="PF05345">
    <property type="entry name" value="He_PIG"/>
    <property type="match status" value="1"/>
</dbReference>
<dbReference type="Pfam" id="PF01344">
    <property type="entry name" value="Kelch_1"/>
    <property type="match status" value="2"/>
</dbReference>
<accession>A0A372EQB7</accession>
<evidence type="ECO:0000313" key="3">
    <source>
        <dbReference type="EMBL" id="RFP82823.1"/>
    </source>
</evidence>
<protein>
    <submittedName>
        <fullName evidence="3">Kelch-like protein</fullName>
    </submittedName>
</protein>
<dbReference type="Gene3D" id="2.130.10.80">
    <property type="entry name" value="Galactose oxidase/kelch, beta-propeller"/>
    <property type="match status" value="2"/>
</dbReference>
<dbReference type="PANTHER" id="PTHR46344">
    <property type="entry name" value="OS02G0202900 PROTEIN"/>
    <property type="match status" value="1"/>
</dbReference>
<evidence type="ECO:0000313" key="4">
    <source>
        <dbReference type="Proteomes" id="UP000261931"/>
    </source>
</evidence>
<evidence type="ECO:0000256" key="1">
    <source>
        <dbReference type="ARBA" id="ARBA00022441"/>
    </source>
</evidence>
<keyword evidence="4" id="KW-1185">Reference proteome</keyword>